<keyword evidence="8" id="KW-0731">Sigma factor</keyword>
<comment type="similarity">
    <text evidence="2">Belongs to the sigma-70 factor family. ECF subfamily.</text>
</comment>
<name>A0A290Z537_9PSEU</name>
<keyword evidence="5" id="KW-0812">Transmembrane</keyword>
<feature type="compositionally biased region" description="Gly residues" evidence="13">
    <location>
        <begin position="434"/>
        <end position="445"/>
    </location>
</feature>
<evidence type="ECO:0000256" key="3">
    <source>
        <dbReference type="ARBA" id="ARBA00022475"/>
    </source>
</evidence>
<dbReference type="InterPro" id="IPR018584">
    <property type="entry name" value="GT87"/>
</dbReference>
<keyword evidence="10" id="KW-0472">Membrane</keyword>
<feature type="region of interest" description="Disordered" evidence="13">
    <location>
        <begin position="332"/>
        <end position="453"/>
    </location>
</feature>
<dbReference type="Gene3D" id="1.10.10.10">
    <property type="entry name" value="Winged helix-like DNA-binding domain superfamily/Winged helix DNA-binding domain"/>
    <property type="match status" value="1"/>
</dbReference>
<dbReference type="GO" id="GO:0003677">
    <property type="term" value="F:DNA binding"/>
    <property type="evidence" value="ECO:0007669"/>
    <property type="project" value="UniProtKB-KW"/>
</dbReference>
<keyword evidence="7" id="KW-0805">Transcription regulation</keyword>
<dbReference type="GO" id="GO:0005886">
    <property type="term" value="C:plasma membrane"/>
    <property type="evidence" value="ECO:0007669"/>
    <property type="project" value="UniProtKB-SubCell"/>
</dbReference>
<evidence type="ECO:0000256" key="5">
    <source>
        <dbReference type="ARBA" id="ARBA00022692"/>
    </source>
</evidence>
<keyword evidence="3" id="KW-1003">Cell membrane</keyword>
<proteinExistence type="inferred from homology"/>
<evidence type="ECO:0000256" key="2">
    <source>
        <dbReference type="ARBA" id="ARBA00010641"/>
    </source>
</evidence>
<feature type="domain" description="RNA polymerase sigma factor 70 region 4 type 2" evidence="15">
    <location>
        <begin position="287"/>
        <end position="335"/>
    </location>
</feature>
<dbReference type="SUPFAM" id="SSF88659">
    <property type="entry name" value="Sigma3 and sigma4 domains of RNA polymerase sigma factors"/>
    <property type="match status" value="1"/>
</dbReference>
<evidence type="ECO:0000256" key="4">
    <source>
        <dbReference type="ARBA" id="ARBA00022679"/>
    </source>
</evidence>
<dbReference type="Proteomes" id="UP000218505">
    <property type="component" value="Chromosome"/>
</dbReference>
<dbReference type="InterPro" id="IPR039425">
    <property type="entry name" value="RNA_pol_sigma-70-like"/>
</dbReference>
<dbReference type="Pfam" id="PF09594">
    <property type="entry name" value="GT87"/>
    <property type="match status" value="1"/>
</dbReference>
<evidence type="ECO:0000259" key="14">
    <source>
        <dbReference type="Pfam" id="PF04542"/>
    </source>
</evidence>
<dbReference type="CDD" id="cd06171">
    <property type="entry name" value="Sigma70_r4"/>
    <property type="match status" value="1"/>
</dbReference>
<evidence type="ECO:0000256" key="10">
    <source>
        <dbReference type="ARBA" id="ARBA00023136"/>
    </source>
</evidence>
<dbReference type="GO" id="GO:0016758">
    <property type="term" value="F:hexosyltransferase activity"/>
    <property type="evidence" value="ECO:0007669"/>
    <property type="project" value="InterPro"/>
</dbReference>
<dbReference type="GO" id="GO:0006352">
    <property type="term" value="P:DNA-templated transcription initiation"/>
    <property type="evidence" value="ECO:0007669"/>
    <property type="project" value="InterPro"/>
</dbReference>
<dbReference type="KEGG" id="apre:CNX65_13210"/>
<dbReference type="SUPFAM" id="SSF88946">
    <property type="entry name" value="Sigma2 domain of RNA polymerase sigma factors"/>
    <property type="match status" value="1"/>
</dbReference>
<gene>
    <name evidence="16" type="ORF">CNX65_13210</name>
</gene>
<feature type="compositionally biased region" description="Low complexity" evidence="13">
    <location>
        <begin position="355"/>
        <end position="365"/>
    </location>
</feature>
<feature type="region of interest" description="Disordered" evidence="13">
    <location>
        <begin position="464"/>
        <end position="483"/>
    </location>
</feature>
<dbReference type="EMBL" id="CP023445">
    <property type="protein sequence ID" value="ATE54130.1"/>
    <property type="molecule type" value="Genomic_DNA"/>
</dbReference>
<reference evidence="16" key="1">
    <citation type="submission" date="2017-09" db="EMBL/GenBank/DDBJ databases">
        <title>Complete Genome Sequence of ansamitocin-producing Bacterium Actinosynnema pretiosum X47.</title>
        <authorList>
            <person name="Cao G."/>
            <person name="Zong G."/>
            <person name="Zhong C."/>
            <person name="Fu J."/>
        </authorList>
    </citation>
    <scope>NUCLEOTIDE SEQUENCE [LARGE SCALE GENOMIC DNA]</scope>
    <source>
        <strain evidence="16">X47</strain>
    </source>
</reference>
<accession>A0A290Z537</accession>
<evidence type="ECO:0000256" key="8">
    <source>
        <dbReference type="ARBA" id="ARBA00023082"/>
    </source>
</evidence>
<dbReference type="Gene3D" id="1.10.1740.10">
    <property type="match status" value="1"/>
</dbReference>
<dbReference type="Pfam" id="PF04542">
    <property type="entry name" value="Sigma70_r2"/>
    <property type="match status" value="1"/>
</dbReference>
<evidence type="ECO:0008006" key="18">
    <source>
        <dbReference type="Google" id="ProtNLM"/>
    </source>
</evidence>
<dbReference type="InterPro" id="IPR013324">
    <property type="entry name" value="RNA_pol_sigma_r3/r4-like"/>
</dbReference>
<evidence type="ECO:0000256" key="1">
    <source>
        <dbReference type="ARBA" id="ARBA00004651"/>
    </source>
</evidence>
<evidence type="ECO:0000256" key="13">
    <source>
        <dbReference type="SAM" id="MobiDB-lite"/>
    </source>
</evidence>
<keyword evidence="4" id="KW-0808">Transferase</keyword>
<dbReference type="AlphaFoldDB" id="A0A290Z537"/>
<evidence type="ECO:0000259" key="15">
    <source>
        <dbReference type="Pfam" id="PF08281"/>
    </source>
</evidence>
<dbReference type="InterPro" id="IPR014284">
    <property type="entry name" value="RNA_pol_sigma-70_dom"/>
</dbReference>
<comment type="subcellular location">
    <subcellularLocation>
        <location evidence="1">Cell membrane</location>
        <topology evidence="1">Multi-pass membrane protein</topology>
    </subcellularLocation>
</comment>
<protein>
    <recommendedName>
        <fullName evidence="18">RNA polymerase ECF-subfamily sigma factor</fullName>
    </recommendedName>
</protein>
<feature type="domain" description="RNA polymerase sigma-70 region 2" evidence="14">
    <location>
        <begin position="192"/>
        <end position="252"/>
    </location>
</feature>
<keyword evidence="6" id="KW-1133">Transmembrane helix</keyword>
<evidence type="ECO:0000313" key="16">
    <source>
        <dbReference type="EMBL" id="ATE54130.1"/>
    </source>
</evidence>
<keyword evidence="11" id="KW-0804">Transcription</keyword>
<dbReference type="Pfam" id="PF08281">
    <property type="entry name" value="Sigma70_r4_2"/>
    <property type="match status" value="1"/>
</dbReference>
<dbReference type="GO" id="GO:0016987">
    <property type="term" value="F:sigma factor activity"/>
    <property type="evidence" value="ECO:0007669"/>
    <property type="project" value="UniProtKB-KW"/>
</dbReference>
<dbReference type="InterPro" id="IPR007627">
    <property type="entry name" value="RNA_pol_sigma70_r2"/>
</dbReference>
<dbReference type="InterPro" id="IPR013325">
    <property type="entry name" value="RNA_pol_sigma_r2"/>
</dbReference>
<dbReference type="PANTHER" id="PTHR43133">
    <property type="entry name" value="RNA POLYMERASE ECF-TYPE SIGMA FACTO"/>
    <property type="match status" value="1"/>
</dbReference>
<feature type="compositionally biased region" description="Basic and acidic residues" evidence="13">
    <location>
        <begin position="333"/>
        <end position="351"/>
    </location>
</feature>
<evidence type="ECO:0000256" key="9">
    <source>
        <dbReference type="ARBA" id="ARBA00023125"/>
    </source>
</evidence>
<evidence type="ECO:0000313" key="17">
    <source>
        <dbReference type="Proteomes" id="UP000218505"/>
    </source>
</evidence>
<dbReference type="InterPro" id="IPR013249">
    <property type="entry name" value="RNA_pol_sigma70_r4_t2"/>
</dbReference>
<sequence>MLFALVAVAWTALGVLVAAGALPLEPLRATLDYGQVNLFLMALVAPDCPAERPVWRRGAPTGLVAAAELTPLVFLARGDRRSAAGAAGVFAGGGALGLLLAPSDSARCWFGAPLDPGRIGGIACAGNSSIRRALHRLRLPGGVEPALWLAFGGCARAGRGVRSRATASPGEVRAGLLDEDAVERLHSGTAGRLHRCLARRVGVEIADDLVAEAFLVLWHDRAGSPREPDATAAWLYGVAANLVRRHVRTEERRLRAWTREHARTGPDEDPLGRVDDVADAEALTGPLRRMLADLPREQRDVLTLVAWGELTPAQVSAALGIGGSTVRTRLHRAREAAGGDRRAPGPGEDGRCPTARTSGPPTAGAAAGGAGPGAGAGRGGRAGDVGRGARAGVGRAAGGDAGGRGRAAARVAVRGGRGSGRGEPDRRGPVRHGPGPGRAGAGAGGPRCCSARRPRRSGCWARACSCPRRGSSAPTWRPPPRCSGSPGWWWSHLGPVTGTCAAPTRT</sequence>
<dbReference type="InterPro" id="IPR036388">
    <property type="entry name" value="WH-like_DNA-bd_sf"/>
</dbReference>
<dbReference type="NCBIfam" id="TIGR02937">
    <property type="entry name" value="sigma70-ECF"/>
    <property type="match status" value="1"/>
</dbReference>
<feature type="compositionally biased region" description="Gly residues" evidence="13">
    <location>
        <begin position="366"/>
        <end position="405"/>
    </location>
</feature>
<dbReference type="PANTHER" id="PTHR43133:SF8">
    <property type="entry name" value="RNA POLYMERASE SIGMA FACTOR HI_1459-RELATED"/>
    <property type="match status" value="1"/>
</dbReference>
<evidence type="ECO:0000256" key="7">
    <source>
        <dbReference type="ARBA" id="ARBA00023015"/>
    </source>
</evidence>
<comment type="similarity">
    <text evidence="12">Belongs to the glycosyltransferase 87 family.</text>
</comment>
<evidence type="ECO:0000256" key="12">
    <source>
        <dbReference type="ARBA" id="ARBA00024033"/>
    </source>
</evidence>
<keyword evidence="17" id="KW-1185">Reference proteome</keyword>
<evidence type="ECO:0000256" key="6">
    <source>
        <dbReference type="ARBA" id="ARBA00022989"/>
    </source>
</evidence>
<evidence type="ECO:0000256" key="11">
    <source>
        <dbReference type="ARBA" id="ARBA00023163"/>
    </source>
</evidence>
<organism evidence="16 17">
    <name type="scientific">Actinosynnema pretiosum</name>
    <dbReference type="NCBI Taxonomy" id="42197"/>
    <lineage>
        <taxon>Bacteria</taxon>
        <taxon>Bacillati</taxon>
        <taxon>Actinomycetota</taxon>
        <taxon>Actinomycetes</taxon>
        <taxon>Pseudonocardiales</taxon>
        <taxon>Pseudonocardiaceae</taxon>
        <taxon>Actinosynnema</taxon>
    </lineage>
</organism>
<keyword evidence="9" id="KW-0238">DNA-binding</keyword>